<dbReference type="GO" id="GO:0016740">
    <property type="term" value="F:transferase activity"/>
    <property type="evidence" value="ECO:0007669"/>
    <property type="project" value="UniProtKB-KW"/>
</dbReference>
<dbReference type="Pfam" id="PF08843">
    <property type="entry name" value="AbiEii"/>
    <property type="match status" value="1"/>
</dbReference>
<sequence>MDISVVNKIKRITIIALASDDTLVEQLVLKGGNAIYLAYLDESGNVSRTSYDLDYSISEGDFKEDIESISTRIESTLKQTFLEHDYIVLDYKFLIKPKKANVELSDFWVAIKLSLN</sequence>
<dbReference type="InterPro" id="IPR014942">
    <property type="entry name" value="AbiEii"/>
</dbReference>
<name>A0ABV8EQP2_9BACT</name>
<dbReference type="Proteomes" id="UP001595766">
    <property type="component" value="Unassembled WGS sequence"/>
</dbReference>
<organism evidence="1 2">
    <name type="scientific">Belliella kenyensis</name>
    <dbReference type="NCBI Taxonomy" id="1472724"/>
    <lineage>
        <taxon>Bacteria</taxon>
        <taxon>Pseudomonadati</taxon>
        <taxon>Bacteroidota</taxon>
        <taxon>Cytophagia</taxon>
        <taxon>Cytophagales</taxon>
        <taxon>Cyclobacteriaceae</taxon>
        <taxon>Belliella</taxon>
    </lineage>
</organism>
<keyword evidence="2" id="KW-1185">Reference proteome</keyword>
<gene>
    <name evidence="1" type="ORF">ACFOUP_18370</name>
</gene>
<keyword evidence="1" id="KW-0808">Transferase</keyword>
<comment type="caution">
    <text evidence="1">The sequence shown here is derived from an EMBL/GenBank/DDBJ whole genome shotgun (WGS) entry which is preliminary data.</text>
</comment>
<protein>
    <submittedName>
        <fullName evidence="1">Nucleotidyl transferase AbiEii/AbiGii toxin family protein</fullName>
    </submittedName>
</protein>
<reference evidence="2" key="1">
    <citation type="journal article" date="2019" name="Int. J. Syst. Evol. Microbiol.">
        <title>The Global Catalogue of Microorganisms (GCM) 10K type strain sequencing project: providing services to taxonomists for standard genome sequencing and annotation.</title>
        <authorList>
            <consortium name="The Broad Institute Genomics Platform"/>
            <consortium name="The Broad Institute Genome Sequencing Center for Infectious Disease"/>
            <person name="Wu L."/>
            <person name="Ma J."/>
        </authorList>
    </citation>
    <scope>NUCLEOTIDE SEQUENCE [LARGE SCALE GENOMIC DNA]</scope>
    <source>
        <strain evidence="2">CECT 8551</strain>
    </source>
</reference>
<evidence type="ECO:0000313" key="2">
    <source>
        <dbReference type="Proteomes" id="UP001595766"/>
    </source>
</evidence>
<dbReference type="RefSeq" id="WP_262916616.1">
    <property type="nucleotide sequence ID" value="NZ_JAKZGR010000008.1"/>
</dbReference>
<dbReference type="Gene3D" id="3.10.450.620">
    <property type="entry name" value="JHP933, nucleotidyltransferase-like core domain"/>
    <property type="match status" value="1"/>
</dbReference>
<dbReference type="EMBL" id="JBHSAV010000094">
    <property type="protein sequence ID" value="MFC3978354.1"/>
    <property type="molecule type" value="Genomic_DNA"/>
</dbReference>
<proteinExistence type="predicted"/>
<evidence type="ECO:0000313" key="1">
    <source>
        <dbReference type="EMBL" id="MFC3978354.1"/>
    </source>
</evidence>
<accession>A0ABV8EQP2</accession>